<sequence>MAGFATLRRQCRLFATGSTFFAVATMPGFATMAGAGASNVLCFAGSWFFTTAAWMQLRLSDRGIGWWSAAIQFIGTVLFNLSTGAAVAVHTIHAERHDVWAPDAAGSVAFLISGILAVLTVGWWAPRSLDWQVGWINLAGCVAFGVSAAGAFVTTAGLTADARLANLGTFVGALCFLTAALLPPQARRNGGTSRSRGSANSPFPG</sequence>
<keyword evidence="1" id="KW-1133">Transmembrane helix</keyword>
<feature type="transmembrane region" description="Helical" evidence="1">
    <location>
        <begin position="66"/>
        <end position="92"/>
    </location>
</feature>
<keyword evidence="1" id="KW-0812">Transmembrane</keyword>
<dbReference type="AlphaFoldDB" id="A0AAV2WFF8"/>
<evidence type="ECO:0000313" key="2">
    <source>
        <dbReference type="EMBL" id="CDQ42919.1"/>
    </source>
</evidence>
<accession>A0AAV2WFF8</accession>
<feature type="transmembrane region" description="Helical" evidence="1">
    <location>
        <begin position="164"/>
        <end position="182"/>
    </location>
</feature>
<evidence type="ECO:0000256" key="1">
    <source>
        <dbReference type="SAM" id="Phobius"/>
    </source>
</evidence>
<dbReference type="RefSeq" id="WP_030135739.1">
    <property type="nucleotide sequence ID" value="NZ_LK021337.1"/>
</dbReference>
<proteinExistence type="predicted"/>
<reference evidence="2" key="1">
    <citation type="submission" date="2014-05" db="EMBL/GenBank/DDBJ databases">
        <authorList>
            <person name="Urmite Genomes"/>
        </authorList>
    </citation>
    <scope>NUCLEOTIDE SEQUENCE</scope>
    <source>
        <strain evidence="2">DSM 44074</strain>
    </source>
</reference>
<evidence type="ECO:0000313" key="3">
    <source>
        <dbReference type="Proteomes" id="UP000028864"/>
    </source>
</evidence>
<dbReference type="EMBL" id="LK021337">
    <property type="protein sequence ID" value="CDQ42919.1"/>
    <property type="molecule type" value="Genomic_DNA"/>
</dbReference>
<keyword evidence="1" id="KW-0472">Membrane</keyword>
<reference evidence="2" key="2">
    <citation type="submission" date="2015-09" db="EMBL/GenBank/DDBJ databases">
        <title>Draft genome sequence of Mycobacterium neoaurum DSM 44074.</title>
        <authorList>
            <person name="Croce O."/>
            <person name="Robert C."/>
            <person name="Raoult D."/>
            <person name="Drancourt M."/>
        </authorList>
    </citation>
    <scope>NUCLEOTIDE SEQUENCE</scope>
    <source>
        <strain evidence="2">DSM 44074</strain>
    </source>
</reference>
<organism evidence="2 3">
    <name type="scientific">Mycolicibacterium neoaurum</name>
    <name type="common">Mycobacterium neoaurum</name>
    <dbReference type="NCBI Taxonomy" id="1795"/>
    <lineage>
        <taxon>Bacteria</taxon>
        <taxon>Bacillati</taxon>
        <taxon>Actinomycetota</taxon>
        <taxon>Actinomycetes</taxon>
        <taxon>Mycobacteriales</taxon>
        <taxon>Mycobacteriaceae</taxon>
        <taxon>Mycolicibacterium</taxon>
    </lineage>
</organism>
<protein>
    <recommendedName>
        <fullName evidence="4">Integral membrane protein</fullName>
    </recommendedName>
</protein>
<feature type="transmembrane region" description="Helical" evidence="1">
    <location>
        <begin position="131"/>
        <end position="152"/>
    </location>
</feature>
<evidence type="ECO:0008006" key="4">
    <source>
        <dbReference type="Google" id="ProtNLM"/>
    </source>
</evidence>
<feature type="transmembrane region" description="Helical" evidence="1">
    <location>
        <begin position="104"/>
        <end position="125"/>
    </location>
</feature>
<dbReference type="Proteomes" id="UP000028864">
    <property type="component" value="Unassembled WGS sequence"/>
</dbReference>
<gene>
    <name evidence="2" type="ORF">BN1047_00777</name>
</gene>
<name>A0AAV2WFF8_MYCNE</name>